<accession>A0A9P5LB54</accession>
<protein>
    <recommendedName>
        <fullName evidence="10">Nucleoside phosphorylase domain-containing protein</fullName>
    </recommendedName>
</protein>
<feature type="repeat" description="ANK" evidence="3">
    <location>
        <begin position="1145"/>
        <end position="1177"/>
    </location>
</feature>
<keyword evidence="1" id="KW-0677">Repeat</keyword>
<dbReference type="Gene3D" id="3.40.50.300">
    <property type="entry name" value="P-loop containing nucleotide triphosphate hydrolases"/>
    <property type="match status" value="1"/>
</dbReference>
<dbReference type="SMART" id="SM00248">
    <property type="entry name" value="ANK"/>
    <property type="match status" value="12"/>
</dbReference>
<dbReference type="Pfam" id="PF13637">
    <property type="entry name" value="Ank_4"/>
    <property type="match status" value="1"/>
</dbReference>
<feature type="repeat" description="ANK" evidence="3">
    <location>
        <begin position="1013"/>
        <end position="1045"/>
    </location>
</feature>
<dbReference type="SUPFAM" id="SSF52540">
    <property type="entry name" value="P-loop containing nucleoside triphosphate hydrolases"/>
    <property type="match status" value="1"/>
</dbReference>
<feature type="domain" description="GPI inositol-deacylase winged helix" evidence="6">
    <location>
        <begin position="669"/>
        <end position="745"/>
    </location>
</feature>
<feature type="repeat" description="ANK" evidence="3">
    <location>
        <begin position="1178"/>
        <end position="1210"/>
    </location>
</feature>
<evidence type="ECO:0008006" key="10">
    <source>
        <dbReference type="Google" id="ProtNLM"/>
    </source>
</evidence>
<dbReference type="Pfam" id="PF24883">
    <property type="entry name" value="NPHP3_N"/>
    <property type="match status" value="1"/>
</dbReference>
<evidence type="ECO:0000256" key="3">
    <source>
        <dbReference type="PROSITE-ProRule" id="PRU00023"/>
    </source>
</evidence>
<evidence type="ECO:0000313" key="9">
    <source>
        <dbReference type="Proteomes" id="UP000722485"/>
    </source>
</evidence>
<dbReference type="GO" id="GO:0003824">
    <property type="term" value="F:catalytic activity"/>
    <property type="evidence" value="ECO:0007669"/>
    <property type="project" value="InterPro"/>
</dbReference>
<feature type="repeat" description="ANK" evidence="3">
    <location>
        <begin position="914"/>
        <end position="946"/>
    </location>
</feature>
<dbReference type="PANTHER" id="PTHR24171">
    <property type="entry name" value="ANKYRIN REPEAT DOMAIN-CONTAINING PROTEIN 39-RELATED"/>
    <property type="match status" value="1"/>
</dbReference>
<dbReference type="Pfam" id="PF01048">
    <property type="entry name" value="PNP_UDP_1"/>
    <property type="match status" value="1"/>
</dbReference>
<gene>
    <name evidence="8" type="ORF">G7Z17_g3000</name>
</gene>
<evidence type="ECO:0000259" key="6">
    <source>
        <dbReference type="Pfam" id="PF22939"/>
    </source>
</evidence>
<dbReference type="AlphaFoldDB" id="A0A9P5LB54"/>
<evidence type="ECO:0000259" key="5">
    <source>
        <dbReference type="Pfam" id="PF01048"/>
    </source>
</evidence>
<evidence type="ECO:0000259" key="7">
    <source>
        <dbReference type="Pfam" id="PF24883"/>
    </source>
</evidence>
<feature type="repeat" description="ANK" evidence="3">
    <location>
        <begin position="1211"/>
        <end position="1232"/>
    </location>
</feature>
<feature type="compositionally biased region" description="Basic and acidic residues" evidence="4">
    <location>
        <begin position="7"/>
        <end position="32"/>
    </location>
</feature>
<dbReference type="InterPro" id="IPR036770">
    <property type="entry name" value="Ankyrin_rpt-contain_sf"/>
</dbReference>
<dbReference type="InterPro" id="IPR035994">
    <property type="entry name" value="Nucleoside_phosphorylase_sf"/>
</dbReference>
<dbReference type="Gene3D" id="1.25.40.20">
    <property type="entry name" value="Ankyrin repeat-containing domain"/>
    <property type="match status" value="5"/>
</dbReference>
<feature type="repeat" description="ANK" evidence="3">
    <location>
        <begin position="881"/>
        <end position="913"/>
    </location>
</feature>
<feature type="repeat" description="ANK" evidence="3">
    <location>
        <begin position="947"/>
        <end position="979"/>
    </location>
</feature>
<evidence type="ECO:0000256" key="4">
    <source>
        <dbReference type="SAM" id="MobiDB-lite"/>
    </source>
</evidence>
<feature type="repeat" description="ANK" evidence="3">
    <location>
        <begin position="1112"/>
        <end position="1144"/>
    </location>
</feature>
<comment type="caution">
    <text evidence="8">The sequence shown here is derived from an EMBL/GenBank/DDBJ whole genome shotgun (WGS) entry which is preliminary data.</text>
</comment>
<dbReference type="PROSITE" id="PS50088">
    <property type="entry name" value="ANK_REPEAT"/>
    <property type="match status" value="11"/>
</dbReference>
<dbReference type="PANTHER" id="PTHR24171:SF9">
    <property type="entry name" value="ANKYRIN REPEAT DOMAIN-CONTAINING PROTEIN 39"/>
    <property type="match status" value="1"/>
</dbReference>
<evidence type="ECO:0000256" key="1">
    <source>
        <dbReference type="ARBA" id="ARBA00022737"/>
    </source>
</evidence>
<dbReference type="InterPro" id="IPR054471">
    <property type="entry name" value="GPIID_WHD"/>
</dbReference>
<reference evidence="8" key="1">
    <citation type="submission" date="2020-03" db="EMBL/GenBank/DDBJ databases">
        <title>Draft Genome Sequence of Cylindrodendrum hubeiense.</title>
        <authorList>
            <person name="Buettner E."/>
            <person name="Kellner H."/>
        </authorList>
    </citation>
    <scope>NUCLEOTIDE SEQUENCE</scope>
    <source>
        <strain evidence="8">IHI 201604</strain>
    </source>
</reference>
<feature type="region of interest" description="Disordered" evidence="4">
    <location>
        <begin position="1"/>
        <end position="32"/>
    </location>
</feature>
<dbReference type="PRINTS" id="PR01415">
    <property type="entry name" value="ANKYRIN"/>
</dbReference>
<dbReference type="OrthoDB" id="448455at2759"/>
<dbReference type="Gene3D" id="3.40.50.1580">
    <property type="entry name" value="Nucleoside phosphorylase domain"/>
    <property type="match status" value="1"/>
</dbReference>
<feature type="repeat" description="ANK" evidence="3">
    <location>
        <begin position="980"/>
        <end position="1012"/>
    </location>
</feature>
<feature type="repeat" description="ANK" evidence="3">
    <location>
        <begin position="1079"/>
        <end position="1111"/>
    </location>
</feature>
<dbReference type="InterPro" id="IPR056884">
    <property type="entry name" value="NPHP3-like_N"/>
</dbReference>
<sequence length="1244" mass="136876">MSRRRDKTSSDRDTGSPDAKRRKEDDGSHPIELTHSDYTVGWLCALPKEQTAAKAMLDQIHPDLRKPTNDSNAYTLGSIAEHNIVIACLPKGKIGTNAAATFATQMVRTFPSIKVGLMVGIGGGIPPQVRLGDVVVSTPTGQYPGVVQWDLGKAERDGMFKRTGALNNPPSALLTALTKLETDHDMVGSRIPEYLEELKQKWPRLVPKYIRSELHQDPVTSDTSDRITGDVQVHYGLIASGNQVIKDAEFRDTLNKSLGGNVLCVEMEAAGLMDFPCIVIRGICDYADSQKNDHWQEHAAAVGAAFAKEFLQYVQPSDVEGERPVKDMLKDMLKQVHNEVSATRKAVMKIKSTIVNDENLKILNWLTPFNYGLQQSDYIGRRQPGTGEWLLGSVQFHTWYNTRGKTLFCPGIPGAGKTILTSIVVDTLETLFQDDRSVGIAYVYCNFRRKHEQTPNELLASLLKQLTQCLPTFPESLESLYNKHSDKHSRPSLEEISNTLQFVATLYSKVFIIIDALDESLDVDNNCMKFLNEVFKLQDKTKANIFATSRPLPDITEIFKGTLLLNIRATQGDVKEYLEGHMAELRRFVQDDQQLQENIKTGISEAVDGMFLLAQIYLDLLNDKVTRNAVLGELERMNKQKKASGGNMDDVLNKAYDTVMDRINGQKLGLKELAIQVLSWISCAKRPLNTSELQHALATKTGRSELDHGDQVQIGDMVSVCAGLVTVDEHSNIIRLAHYTTQGYFDRKRDTLFQNPEASITRVCVTYLSLNSFERGFCPSDEEFEKRIRLNAFYDYAANHWGNHARDGPGLCQEVIDFLGSKKKVESSSQALMVMKLYPAEDYSQDVPTNMTGLHLIAYFGIINGAELLISAENVNLVDSWGRTAISYATEKGHEAILKLLIDKGADIESENESGRTPLSWAAENGHDGVVRLLLDEGVDIESEDEYSRMPLSWAAENGHEAVIKLLLDKGADAGTWNDYGNTPLLEAAQNGHEAAVKLLLDKGADANVTDNYGWAPLFWAASGGYEAVITLLLDKGVDVESKDQYGQMPISWAAQKGHEAAVKLLLDKGTAIKYENESVRAPLSWAAENGHDAVVKLLLNEGADADAKDNSGKTALLEAAENGHEAVVKVLLDKGADADAKDNFGSTPLLEAARNGHEAAAKLLLDKGADANATDDYGWAPLFGAARSGHEAVIKLLLNQGADVESKDGSGRTPLSLAAENGHEAILKLLLTEMAVKLVFSFS</sequence>
<feature type="domain" description="Nephrocystin 3-like N-terminal" evidence="7">
    <location>
        <begin position="385"/>
        <end position="550"/>
    </location>
</feature>
<dbReference type="EMBL" id="JAANBB010000034">
    <property type="protein sequence ID" value="KAF7554286.1"/>
    <property type="molecule type" value="Genomic_DNA"/>
</dbReference>
<evidence type="ECO:0000256" key="2">
    <source>
        <dbReference type="ARBA" id="ARBA00023043"/>
    </source>
</evidence>
<proteinExistence type="predicted"/>
<feature type="domain" description="Nucleoside phosphorylase" evidence="5">
    <location>
        <begin position="67"/>
        <end position="310"/>
    </location>
</feature>
<feature type="repeat" description="ANK" evidence="3">
    <location>
        <begin position="1046"/>
        <end position="1078"/>
    </location>
</feature>
<dbReference type="GO" id="GO:0009116">
    <property type="term" value="P:nucleoside metabolic process"/>
    <property type="evidence" value="ECO:0007669"/>
    <property type="project" value="InterPro"/>
</dbReference>
<dbReference type="InterPro" id="IPR000845">
    <property type="entry name" value="Nucleoside_phosphorylase_d"/>
</dbReference>
<dbReference type="InterPro" id="IPR027417">
    <property type="entry name" value="P-loop_NTPase"/>
</dbReference>
<keyword evidence="9" id="KW-1185">Reference proteome</keyword>
<evidence type="ECO:0000313" key="8">
    <source>
        <dbReference type="EMBL" id="KAF7554286.1"/>
    </source>
</evidence>
<keyword evidence="2 3" id="KW-0040">ANK repeat</keyword>
<dbReference type="SUPFAM" id="SSF48403">
    <property type="entry name" value="Ankyrin repeat"/>
    <property type="match status" value="1"/>
</dbReference>
<dbReference type="PROSITE" id="PS50297">
    <property type="entry name" value="ANK_REP_REGION"/>
    <property type="match status" value="11"/>
</dbReference>
<dbReference type="Pfam" id="PF22939">
    <property type="entry name" value="WHD_GPIID"/>
    <property type="match status" value="1"/>
</dbReference>
<dbReference type="Proteomes" id="UP000722485">
    <property type="component" value="Unassembled WGS sequence"/>
</dbReference>
<dbReference type="SUPFAM" id="SSF53167">
    <property type="entry name" value="Purine and uridine phosphorylases"/>
    <property type="match status" value="1"/>
</dbReference>
<name>A0A9P5LB54_9HYPO</name>
<organism evidence="8 9">
    <name type="scientific">Cylindrodendrum hubeiense</name>
    <dbReference type="NCBI Taxonomy" id="595255"/>
    <lineage>
        <taxon>Eukaryota</taxon>
        <taxon>Fungi</taxon>
        <taxon>Dikarya</taxon>
        <taxon>Ascomycota</taxon>
        <taxon>Pezizomycotina</taxon>
        <taxon>Sordariomycetes</taxon>
        <taxon>Hypocreomycetidae</taxon>
        <taxon>Hypocreales</taxon>
        <taxon>Nectriaceae</taxon>
        <taxon>Cylindrodendrum</taxon>
    </lineage>
</organism>
<dbReference type="InterPro" id="IPR002110">
    <property type="entry name" value="Ankyrin_rpt"/>
</dbReference>
<dbReference type="Pfam" id="PF12796">
    <property type="entry name" value="Ank_2"/>
    <property type="match status" value="3"/>
</dbReference>